<dbReference type="GO" id="GO:0003676">
    <property type="term" value="F:nucleic acid binding"/>
    <property type="evidence" value="ECO:0007669"/>
    <property type="project" value="InterPro"/>
</dbReference>
<dbReference type="InterPro" id="IPR000467">
    <property type="entry name" value="G_patch_dom"/>
</dbReference>
<dbReference type="Pfam" id="PF01585">
    <property type="entry name" value="G-patch"/>
    <property type="match status" value="1"/>
</dbReference>
<feature type="region of interest" description="Disordered" evidence="1">
    <location>
        <begin position="448"/>
        <end position="522"/>
    </location>
</feature>
<dbReference type="PANTHER" id="PTHR23149:SF27">
    <property type="entry name" value="PIN2_TERF1-INTERACTING TELOMERASE INHIBITOR 1"/>
    <property type="match status" value="1"/>
</dbReference>
<dbReference type="GO" id="GO:0005730">
    <property type="term" value="C:nucleolus"/>
    <property type="evidence" value="ECO:0007669"/>
    <property type="project" value="TreeGrafter"/>
</dbReference>
<reference evidence="3" key="1">
    <citation type="submission" date="2020-03" db="EMBL/GenBank/DDBJ databases">
        <title>Transcriptomic Profiling of the Digestive Tract of the Rat Flea, Xenopsylla cheopis, Following Blood Feeding and Infection with Yersinia pestis.</title>
        <authorList>
            <person name="Bland D.M."/>
            <person name="Martens C.A."/>
            <person name="Virtaneva K."/>
            <person name="Kanakabandi K."/>
            <person name="Long D."/>
            <person name="Rosenke R."/>
            <person name="Saturday G.A."/>
            <person name="Hoyt F.H."/>
            <person name="Bruno D.P."/>
            <person name="Ribeiro J.M.C."/>
            <person name="Hinnebusch J."/>
        </authorList>
    </citation>
    <scope>NUCLEOTIDE SEQUENCE</scope>
</reference>
<dbReference type="PROSITE" id="PS50174">
    <property type="entry name" value="G_PATCH"/>
    <property type="match status" value="1"/>
</dbReference>
<proteinExistence type="predicted"/>
<evidence type="ECO:0000313" key="3">
    <source>
        <dbReference type="EMBL" id="NOV46227.1"/>
    </source>
</evidence>
<feature type="region of interest" description="Disordered" evidence="1">
    <location>
        <begin position="603"/>
        <end position="632"/>
    </location>
</feature>
<dbReference type="SMART" id="SM00443">
    <property type="entry name" value="G_patch"/>
    <property type="match status" value="1"/>
</dbReference>
<evidence type="ECO:0000259" key="2">
    <source>
        <dbReference type="PROSITE" id="PS50174"/>
    </source>
</evidence>
<protein>
    <submittedName>
        <fullName evidence="3">Putative myosin-2 heavy chain-like cephus cinctus</fullName>
    </submittedName>
</protein>
<dbReference type="EMBL" id="GIIL01002501">
    <property type="protein sequence ID" value="NOV46227.1"/>
    <property type="molecule type" value="Transcribed_RNA"/>
</dbReference>
<feature type="domain" description="G-patch" evidence="2">
    <location>
        <begin position="26"/>
        <end position="72"/>
    </location>
</feature>
<feature type="compositionally biased region" description="Polar residues" evidence="1">
    <location>
        <begin position="603"/>
        <end position="619"/>
    </location>
</feature>
<dbReference type="AlphaFoldDB" id="A0A6M2DN14"/>
<feature type="compositionally biased region" description="Basic and acidic residues" evidence="1">
    <location>
        <begin position="505"/>
        <end position="514"/>
    </location>
</feature>
<dbReference type="PANTHER" id="PTHR23149">
    <property type="entry name" value="G PATCH DOMAIN CONTAINING PROTEIN"/>
    <property type="match status" value="1"/>
</dbReference>
<accession>A0A6M2DN14</accession>
<name>A0A6M2DN14_XENCH</name>
<dbReference type="GO" id="GO:0010521">
    <property type="term" value="F:telomerase inhibitor activity"/>
    <property type="evidence" value="ECO:0007669"/>
    <property type="project" value="TreeGrafter"/>
</dbReference>
<sequence length="688" mass="79113">MAMLAERKRKVKWALNPRGKLWSEDSTKFGQKILEKMGWSSGKGLGVNESGITEHIKVAFKNDSQGIGYKQRDDQWTQHEDEFNLLLSSLNGVSNIEIDKPASCTGLGFENKSETIAKEISGESLEDKSKKSKARVHYKKFTRGKDISKYSEKDLANIFGKKVDDITTQEQDLNTQVKDTERKDLSFGITTTESKLSINDYFNKKLPNKKASKYIVGSDGVLKSTKEEINDYEDVENFRPSFNMTNDIQANTPAMKETEDYTKSKIIDDISSKNKKKKKSKKTKLEETEDISNNLELDITLGTSVSKITDKYKKKRKHVDDADQVLENKDSIDITNNINNDITLENTTNLRNDYNSDKKIKKKKSKETQIEKNECCILEDTNDNSKKEDNVESIDKFTKKNKKRKFMNDEDQTQDKDVLSEAMNNIKKSKDISIEKEIVLDSVDIVSKKKKMKKSKNGDIQNEIVEESSDRKNKKKKNKKINIEEEIVPESIDREDKKKKKKKSKDTNIEKEIVSEPTNSETIPELIDDVTRIKNKKNKRKEEYDDNPKNLEENSSNAAFESNINTNYNEIHENINTEVVIENEIDEKVNKKKKRKVDDVNTDNINNESATVNKQNTESESNEVEGTASNKTNKCKTKQKFNKILFTQRQLEKKLLKEKLKKIQSRKGSFISKDAFAGSNFLKLPGYY</sequence>
<dbReference type="InterPro" id="IPR050656">
    <property type="entry name" value="PINX1"/>
</dbReference>
<evidence type="ECO:0000256" key="1">
    <source>
        <dbReference type="SAM" id="MobiDB-lite"/>
    </source>
</evidence>
<organism evidence="3">
    <name type="scientific">Xenopsylla cheopis</name>
    <name type="common">Oriental rat flea</name>
    <name type="synonym">Pulex cheopis</name>
    <dbReference type="NCBI Taxonomy" id="163159"/>
    <lineage>
        <taxon>Eukaryota</taxon>
        <taxon>Metazoa</taxon>
        <taxon>Ecdysozoa</taxon>
        <taxon>Arthropoda</taxon>
        <taxon>Hexapoda</taxon>
        <taxon>Insecta</taxon>
        <taxon>Pterygota</taxon>
        <taxon>Neoptera</taxon>
        <taxon>Endopterygota</taxon>
        <taxon>Siphonaptera</taxon>
        <taxon>Pulicidae</taxon>
        <taxon>Xenopsyllinae</taxon>
        <taxon>Xenopsylla</taxon>
    </lineage>
</organism>